<dbReference type="InterPro" id="IPR027796">
    <property type="entry name" value="OTT_1508_deam-like"/>
</dbReference>
<dbReference type="AlphaFoldDB" id="A0A4Z1G8H5"/>
<keyword evidence="2" id="KW-1185">Reference proteome</keyword>
<protein>
    <submittedName>
        <fullName evidence="1">Uncharacterized protein</fullName>
    </submittedName>
</protein>
<evidence type="ECO:0000313" key="1">
    <source>
        <dbReference type="EMBL" id="TGO33165.1"/>
    </source>
</evidence>
<dbReference type="Proteomes" id="UP000297814">
    <property type="component" value="Unassembled WGS sequence"/>
</dbReference>
<accession>A0A4Z1G8H5</accession>
<sequence length="639" mass="71065">MSTASNKQLLATTKRDFHELAQQLFLTTQEPIRPQNYRGGTFRRSKSYILLHEEEQHLADHIAVLAQAKEGAAGVLAAMIEECNGRHSPSLTIQIASNETPLPETVDGLRRCSDAVEEAARAETDEHKDFHKSNLLMRIIKLSKSRLRRRIGLPKNRGGKVRPLLSDRVKSLRCRLLVLEINVENTPPRSSLCVKLSELCQKIESFTLSSEECQLDHLTAIVLAAHKVSTTANNPSLERQLQMKGIDLDLSHCRTVFQIDKISRYLDISNDLIDFSRKIRCNGLFCNTRLEVCTAPKAQYHNDQILHVHSEIQLISFYKQFPAGLPPRCIGSSKSACFLCDLFIKKHGLYRISHSHGRLYPKWTIPVGDCVNEGLNLRFSEILKDMSLEMLQIKKTFVRRPGYEGNGAESRVHLLILPSNFNALSSPITETRASLRSEISLKIAVVHKSQSELSEASKATINTTCQACDLPPNTTTSSTVVTGALNGLSTALESGLISGSDSAPSISSRSPHQSSLCECRPQDLPITILISPDNPLDTIILSIGKVEYIFDIRDVEFGYLNIKPTKQIDVLTGRERLQSKALAERNHEGLRLTDVRGSELDGELVLTGRNSDSKEVEFSVNDGGECNICVKIVWGIEEG</sequence>
<comment type="caution">
    <text evidence="1">The sequence shown here is derived from an EMBL/GenBank/DDBJ whole genome shotgun (WGS) entry which is preliminary data.</text>
</comment>
<name>A0A4Z1G8H5_9HELO</name>
<dbReference type="Pfam" id="PF14441">
    <property type="entry name" value="OTT_1508_deam"/>
    <property type="match status" value="1"/>
</dbReference>
<reference evidence="1 2" key="1">
    <citation type="submission" date="2017-12" db="EMBL/GenBank/DDBJ databases">
        <title>Comparative genomics of Botrytis spp.</title>
        <authorList>
            <person name="Valero-Jimenez C.A."/>
            <person name="Tapia P."/>
            <person name="Veloso J."/>
            <person name="Silva-Moreno E."/>
            <person name="Staats M."/>
            <person name="Valdes J.H."/>
            <person name="Van Kan J.A.L."/>
        </authorList>
    </citation>
    <scope>NUCLEOTIDE SEQUENCE [LARGE SCALE GENOMIC DNA]</scope>
    <source>
        <strain evidence="1 2">Bh0001</strain>
    </source>
</reference>
<organism evidence="1 2">
    <name type="scientific">Botrytis hyacinthi</name>
    <dbReference type="NCBI Taxonomy" id="278943"/>
    <lineage>
        <taxon>Eukaryota</taxon>
        <taxon>Fungi</taxon>
        <taxon>Dikarya</taxon>
        <taxon>Ascomycota</taxon>
        <taxon>Pezizomycotina</taxon>
        <taxon>Leotiomycetes</taxon>
        <taxon>Helotiales</taxon>
        <taxon>Sclerotiniaceae</taxon>
        <taxon>Botrytis</taxon>
    </lineage>
</organism>
<proteinExistence type="predicted"/>
<evidence type="ECO:0000313" key="2">
    <source>
        <dbReference type="Proteomes" id="UP000297814"/>
    </source>
</evidence>
<dbReference type="EMBL" id="PQXK01000262">
    <property type="protein sequence ID" value="TGO33165.1"/>
    <property type="molecule type" value="Genomic_DNA"/>
</dbReference>
<gene>
    <name evidence="1" type="ORF">BHYA_0262g00020</name>
</gene>